<dbReference type="KEGG" id="mpz:Marpi_0940"/>
<dbReference type="InterPro" id="IPR050764">
    <property type="entry name" value="CbbQ/NirQ/NorQ/GpvN"/>
</dbReference>
<dbReference type="PANTHER" id="PTHR42759:SF5">
    <property type="entry name" value="METHANOL DEHYDROGENASE REGULATOR"/>
    <property type="match status" value="1"/>
</dbReference>
<dbReference type="InterPro" id="IPR041628">
    <property type="entry name" value="ChlI/MoxR_AAA_lid"/>
</dbReference>
<dbReference type="Pfam" id="PF07726">
    <property type="entry name" value="AAA_3"/>
    <property type="match status" value="1"/>
</dbReference>
<reference evidence="4" key="2">
    <citation type="submission" date="2012-01" db="EMBL/GenBank/DDBJ databases">
        <title>Complete sequence of chromosome of Marinitoga piezophila KA3.</title>
        <authorList>
            <person name="Lucas S."/>
            <person name="Han J."/>
            <person name="Lapidus A."/>
            <person name="Cheng J.-F."/>
            <person name="Goodwin L."/>
            <person name="Pitluck S."/>
            <person name="Peters L."/>
            <person name="Mikhailova N."/>
            <person name="Teshima H."/>
            <person name="Detter J.C."/>
            <person name="Han C."/>
            <person name="Tapia R."/>
            <person name="Land M."/>
            <person name="Hauser L."/>
            <person name="Kyrpides N."/>
            <person name="Ivanova N."/>
            <person name="Pagani I."/>
            <person name="Jebbar M."/>
            <person name="Vannier P."/>
            <person name="Oger P."/>
            <person name="Cario A."/>
            <person name="Bartlett D."/>
            <person name="Noll K.M."/>
            <person name="Woyke T."/>
        </authorList>
    </citation>
    <scope>NUCLEOTIDE SEQUENCE [LARGE SCALE GENOMIC DNA]</scope>
    <source>
        <strain evidence="4">DSM 14283 / JCM 11233 / KA3</strain>
    </source>
</reference>
<dbReference type="Pfam" id="PF17863">
    <property type="entry name" value="AAA_lid_2"/>
    <property type="match status" value="1"/>
</dbReference>
<dbReference type="SUPFAM" id="SSF52540">
    <property type="entry name" value="P-loop containing nucleoside triphosphate hydrolases"/>
    <property type="match status" value="1"/>
</dbReference>
<gene>
    <name evidence="3" type="ordered locus">Marpi_0940</name>
</gene>
<sequence>MLAEKLTNKIISNVNEVIKGKDEKIKYVLATFFSEGHVLLEDVPGTGKTILARAIAKSFNLDFKRVQFTPDLLPNDLIGLYIFDKNKNEFVLKKGPIFTNILLGDEINRATPRTQSALLESLAENQVSIDGITHKLEKHFFVIATQNPIEFEGTFPLPEAQVDRFMIRLSLGYPDPQYEVEMLNSQEKEHPINHIESVSSAEELSEVKKEVNNVLVSDEIKEYIIEIVNRTRNHKDIKVGASPRGSIALMKLSKSVAAIEGRDFVIPDDVKNIAKYVLAHRIILKAEAKIKKVSPYDLISDILEEVRVIR</sequence>
<evidence type="ECO:0000313" key="3">
    <source>
        <dbReference type="EMBL" id="AEX85353.1"/>
    </source>
</evidence>
<name>H2J7L2_MARPK</name>
<organism evidence="3 4">
    <name type="scientific">Marinitoga piezophila (strain DSM 14283 / JCM 11233 / KA3)</name>
    <dbReference type="NCBI Taxonomy" id="443254"/>
    <lineage>
        <taxon>Bacteria</taxon>
        <taxon>Thermotogati</taxon>
        <taxon>Thermotogota</taxon>
        <taxon>Thermotogae</taxon>
        <taxon>Petrotogales</taxon>
        <taxon>Petrotogaceae</taxon>
        <taxon>Marinitoga</taxon>
    </lineage>
</organism>
<dbReference type="Gene3D" id="1.10.8.80">
    <property type="entry name" value="Magnesium chelatase subunit I, C-Terminal domain"/>
    <property type="match status" value="1"/>
</dbReference>
<keyword evidence="4" id="KW-1185">Reference proteome</keyword>
<protein>
    <submittedName>
        <fullName evidence="3">MoxR-like ATPase</fullName>
    </submittedName>
</protein>
<evidence type="ECO:0000259" key="2">
    <source>
        <dbReference type="Pfam" id="PF17863"/>
    </source>
</evidence>
<dbReference type="STRING" id="443254.Marpi_0940"/>
<dbReference type="InterPro" id="IPR027417">
    <property type="entry name" value="P-loop_NTPase"/>
</dbReference>
<dbReference type="HOGENOM" id="CLU_034716_2_0_0"/>
<dbReference type="Gene3D" id="3.40.50.300">
    <property type="entry name" value="P-loop containing nucleotide triphosphate hydrolases"/>
    <property type="match status" value="1"/>
</dbReference>
<dbReference type="GO" id="GO:0016887">
    <property type="term" value="F:ATP hydrolysis activity"/>
    <property type="evidence" value="ECO:0007669"/>
    <property type="project" value="InterPro"/>
</dbReference>
<evidence type="ECO:0000259" key="1">
    <source>
        <dbReference type="Pfam" id="PF07726"/>
    </source>
</evidence>
<dbReference type="Proteomes" id="UP000007161">
    <property type="component" value="Chromosome"/>
</dbReference>
<evidence type="ECO:0000313" key="4">
    <source>
        <dbReference type="Proteomes" id="UP000007161"/>
    </source>
</evidence>
<dbReference type="CDD" id="cd00009">
    <property type="entry name" value="AAA"/>
    <property type="match status" value="1"/>
</dbReference>
<dbReference type="GO" id="GO:0005524">
    <property type="term" value="F:ATP binding"/>
    <property type="evidence" value="ECO:0007669"/>
    <property type="project" value="InterPro"/>
</dbReference>
<dbReference type="OrthoDB" id="9808397at2"/>
<dbReference type="RefSeq" id="WP_014296425.1">
    <property type="nucleotide sequence ID" value="NC_016751.1"/>
</dbReference>
<accession>H2J7L2</accession>
<dbReference type="eggNOG" id="COG0714">
    <property type="taxonomic scope" value="Bacteria"/>
</dbReference>
<reference evidence="3 4" key="1">
    <citation type="journal article" date="2012" name="J. Bacteriol.">
        <title>Complete Genome Sequence of the Thermophilic, Piezophilic, Heterotrophic Bacterium Marinitoga piezophila KA3.</title>
        <authorList>
            <person name="Lucas S."/>
            <person name="Han J."/>
            <person name="Lapidus A."/>
            <person name="Cheng J.F."/>
            <person name="Goodwin L.A."/>
            <person name="Pitluck S."/>
            <person name="Peters L."/>
            <person name="Mikhailova N."/>
            <person name="Teshima H."/>
            <person name="Detter J.C."/>
            <person name="Han C."/>
            <person name="Tapia R."/>
            <person name="Land M."/>
            <person name="Hauser L."/>
            <person name="Kyrpides N.C."/>
            <person name="Ivanova N."/>
            <person name="Pagani I."/>
            <person name="Vannier P."/>
            <person name="Oger P."/>
            <person name="Bartlett D.H."/>
            <person name="Noll K.M."/>
            <person name="Woyke T."/>
            <person name="Jebbar M."/>
        </authorList>
    </citation>
    <scope>NUCLEOTIDE SEQUENCE [LARGE SCALE GENOMIC DNA]</scope>
    <source>
        <strain evidence="4">DSM 14283 / JCM 11233 / KA3</strain>
    </source>
</reference>
<dbReference type="PIRSF" id="PIRSF002849">
    <property type="entry name" value="AAA_ATPase_chaperone_MoxR_prd"/>
    <property type="match status" value="1"/>
</dbReference>
<dbReference type="AlphaFoldDB" id="H2J7L2"/>
<dbReference type="PANTHER" id="PTHR42759">
    <property type="entry name" value="MOXR FAMILY PROTEIN"/>
    <property type="match status" value="1"/>
</dbReference>
<dbReference type="InterPro" id="IPR011703">
    <property type="entry name" value="ATPase_AAA-3"/>
</dbReference>
<feature type="domain" description="ATPase AAA-3" evidence="1">
    <location>
        <begin position="37"/>
        <end position="167"/>
    </location>
</feature>
<dbReference type="EMBL" id="CP003257">
    <property type="protein sequence ID" value="AEX85353.1"/>
    <property type="molecule type" value="Genomic_DNA"/>
</dbReference>
<feature type="domain" description="ChlI/MoxR AAA lid" evidence="2">
    <location>
        <begin position="230"/>
        <end position="301"/>
    </location>
</feature>
<proteinExistence type="predicted"/>